<dbReference type="PANTHER" id="PTHR43133">
    <property type="entry name" value="RNA POLYMERASE ECF-TYPE SIGMA FACTO"/>
    <property type="match status" value="1"/>
</dbReference>
<dbReference type="AlphaFoldDB" id="A0AAJ6BNB9"/>
<dbReference type="InterPro" id="IPR013325">
    <property type="entry name" value="RNA_pol_sigma_r2"/>
</dbReference>
<evidence type="ECO:0000259" key="7">
    <source>
        <dbReference type="Pfam" id="PF04542"/>
    </source>
</evidence>
<evidence type="ECO:0000256" key="4">
    <source>
        <dbReference type="ARBA" id="ARBA00023125"/>
    </source>
</evidence>
<evidence type="ECO:0000256" key="1">
    <source>
        <dbReference type="ARBA" id="ARBA00010641"/>
    </source>
</evidence>
<evidence type="ECO:0000256" key="5">
    <source>
        <dbReference type="ARBA" id="ARBA00023163"/>
    </source>
</evidence>
<dbReference type="Proteomes" id="UP001218362">
    <property type="component" value="Chromosome"/>
</dbReference>
<dbReference type="Pfam" id="PF08281">
    <property type="entry name" value="Sigma70_r4_2"/>
    <property type="match status" value="1"/>
</dbReference>
<dbReference type="EMBL" id="CP119316">
    <property type="protein sequence ID" value="WEK45175.1"/>
    <property type="molecule type" value="Genomic_DNA"/>
</dbReference>
<dbReference type="NCBIfam" id="TIGR02937">
    <property type="entry name" value="sigma70-ECF"/>
    <property type="match status" value="1"/>
</dbReference>
<keyword evidence="5" id="KW-0804">Transcription</keyword>
<dbReference type="InterPro" id="IPR036388">
    <property type="entry name" value="WH-like_DNA-bd_sf"/>
</dbReference>
<dbReference type="InterPro" id="IPR013324">
    <property type="entry name" value="RNA_pol_sigma_r3/r4-like"/>
</dbReference>
<protein>
    <submittedName>
        <fullName evidence="9">RNA polymerase sigma factor</fullName>
    </submittedName>
</protein>
<dbReference type="PANTHER" id="PTHR43133:SF8">
    <property type="entry name" value="RNA POLYMERASE SIGMA FACTOR HI_1459-RELATED"/>
    <property type="match status" value="1"/>
</dbReference>
<keyword evidence="2" id="KW-0805">Transcription regulation</keyword>
<keyword evidence="3" id="KW-0731">Sigma factor</keyword>
<feature type="region of interest" description="Disordered" evidence="6">
    <location>
        <begin position="1"/>
        <end position="33"/>
    </location>
</feature>
<feature type="domain" description="RNA polymerase sigma factor 70 region 4 type 2" evidence="8">
    <location>
        <begin position="148"/>
        <end position="199"/>
    </location>
</feature>
<dbReference type="KEGG" id="acob:P0Y56_09005"/>
<comment type="similarity">
    <text evidence="1">Belongs to the sigma-70 factor family. ECF subfamily.</text>
</comment>
<accession>A0AAJ6BNB9</accession>
<dbReference type="SUPFAM" id="SSF88659">
    <property type="entry name" value="Sigma3 and sigma4 domains of RNA polymerase sigma factors"/>
    <property type="match status" value="1"/>
</dbReference>
<dbReference type="InterPro" id="IPR039425">
    <property type="entry name" value="RNA_pol_sigma-70-like"/>
</dbReference>
<dbReference type="InterPro" id="IPR007627">
    <property type="entry name" value="RNA_pol_sigma70_r2"/>
</dbReference>
<organism evidence="9 10">
    <name type="scientific">Candidatus Andeanibacterium colombiense</name>
    <dbReference type="NCBI Taxonomy" id="3121345"/>
    <lineage>
        <taxon>Bacteria</taxon>
        <taxon>Pseudomonadati</taxon>
        <taxon>Pseudomonadota</taxon>
        <taxon>Alphaproteobacteria</taxon>
        <taxon>Sphingomonadales</taxon>
        <taxon>Sphingomonadaceae</taxon>
        <taxon>Candidatus Andeanibacterium</taxon>
    </lineage>
</organism>
<dbReference type="GO" id="GO:0003677">
    <property type="term" value="F:DNA binding"/>
    <property type="evidence" value="ECO:0007669"/>
    <property type="project" value="UniProtKB-KW"/>
</dbReference>
<dbReference type="Pfam" id="PF04542">
    <property type="entry name" value="Sigma70_r2"/>
    <property type="match status" value="1"/>
</dbReference>
<dbReference type="Gene3D" id="1.10.1740.10">
    <property type="match status" value="1"/>
</dbReference>
<name>A0AAJ6BNB9_9SPHN</name>
<dbReference type="InterPro" id="IPR013249">
    <property type="entry name" value="RNA_pol_sigma70_r4_t2"/>
</dbReference>
<evidence type="ECO:0000256" key="6">
    <source>
        <dbReference type="SAM" id="MobiDB-lite"/>
    </source>
</evidence>
<evidence type="ECO:0000256" key="3">
    <source>
        <dbReference type="ARBA" id="ARBA00023082"/>
    </source>
</evidence>
<feature type="domain" description="RNA polymerase sigma-70 region 2" evidence="7">
    <location>
        <begin position="45"/>
        <end position="105"/>
    </location>
</feature>
<dbReference type="SUPFAM" id="SSF88946">
    <property type="entry name" value="Sigma2 domain of RNA polymerase sigma factors"/>
    <property type="match status" value="1"/>
</dbReference>
<proteinExistence type="inferred from homology"/>
<evidence type="ECO:0000256" key="2">
    <source>
        <dbReference type="ARBA" id="ARBA00023015"/>
    </source>
</evidence>
<dbReference type="Gene3D" id="1.10.10.10">
    <property type="entry name" value="Winged helix-like DNA-binding domain superfamily/Winged helix DNA-binding domain"/>
    <property type="match status" value="1"/>
</dbReference>
<gene>
    <name evidence="9" type="ORF">P0Y56_09005</name>
</gene>
<keyword evidence="4" id="KW-0238">DNA-binding</keyword>
<evidence type="ECO:0000313" key="10">
    <source>
        <dbReference type="Proteomes" id="UP001218362"/>
    </source>
</evidence>
<evidence type="ECO:0000313" key="9">
    <source>
        <dbReference type="EMBL" id="WEK45175.1"/>
    </source>
</evidence>
<dbReference type="GO" id="GO:0006352">
    <property type="term" value="P:DNA-templated transcription initiation"/>
    <property type="evidence" value="ECO:0007669"/>
    <property type="project" value="InterPro"/>
</dbReference>
<evidence type="ECO:0000259" key="8">
    <source>
        <dbReference type="Pfam" id="PF08281"/>
    </source>
</evidence>
<dbReference type="GO" id="GO:0016987">
    <property type="term" value="F:sigma factor activity"/>
    <property type="evidence" value="ECO:0007669"/>
    <property type="project" value="UniProtKB-KW"/>
</dbReference>
<reference evidence="9" key="1">
    <citation type="submission" date="2023-03" db="EMBL/GenBank/DDBJ databases">
        <title>Andean soil-derived lignocellulolytic bacterial consortium as a source of novel taxa and putative plastic-active enzymes.</title>
        <authorList>
            <person name="Diaz-Garcia L."/>
            <person name="Chuvochina M."/>
            <person name="Feuerriegel G."/>
            <person name="Bunk B."/>
            <person name="Sproer C."/>
            <person name="Streit W.R."/>
            <person name="Rodriguez L.M."/>
            <person name="Overmann J."/>
            <person name="Jimenez D.J."/>
        </authorList>
    </citation>
    <scope>NUCLEOTIDE SEQUENCE</scope>
    <source>
        <strain evidence="9">MAG 26</strain>
    </source>
</reference>
<dbReference type="InterPro" id="IPR014284">
    <property type="entry name" value="RNA_pol_sigma-70_dom"/>
</dbReference>
<sequence length="211" mass="22933">MKQKPSTTVVKLDTQAKAGRGREGAPAHGGGAGGESLGQVYVRRYGAMRDFIRRRVGSAEVAEELIQDAWVAIAPRAEDPAIENPEAWLQRVVVNLTLNWLKTNQFRSHFVVEEERGGESGAADAGLAAYPDDRPNAERVLHYRQGLDRLMLLIDDLPPGRRAAFLLCRGEGLSLGEAAARLQISIKTVSGQVSAAVRSLREELIAAGLWP</sequence>